<feature type="transmembrane region" description="Helical" evidence="1">
    <location>
        <begin position="189"/>
        <end position="207"/>
    </location>
</feature>
<evidence type="ECO:0000313" key="2">
    <source>
        <dbReference type="EMBL" id="CAB4323493.1"/>
    </source>
</evidence>
<proteinExistence type="predicted"/>
<dbReference type="NCBIfam" id="TIGR01167">
    <property type="entry name" value="LPXTG_anchor"/>
    <property type="match status" value="1"/>
</dbReference>
<accession>A0A6J5YC90</accession>
<organism evidence="2">
    <name type="scientific">freshwater metagenome</name>
    <dbReference type="NCBI Taxonomy" id="449393"/>
    <lineage>
        <taxon>unclassified sequences</taxon>
        <taxon>metagenomes</taxon>
        <taxon>ecological metagenomes</taxon>
    </lineage>
</organism>
<evidence type="ECO:0000313" key="3">
    <source>
        <dbReference type="EMBL" id="CAB4919777.1"/>
    </source>
</evidence>
<name>A0A6J5YC90_9ZZZZ</name>
<keyword evidence="1" id="KW-0812">Transmembrane</keyword>
<dbReference type="EMBL" id="CAFBNC010000001">
    <property type="protein sequence ID" value="CAB4919777.1"/>
    <property type="molecule type" value="Genomic_DNA"/>
</dbReference>
<reference evidence="2" key="1">
    <citation type="submission" date="2020-05" db="EMBL/GenBank/DDBJ databases">
        <authorList>
            <person name="Chiriac C."/>
            <person name="Salcher M."/>
            <person name="Ghai R."/>
            <person name="Kavagutti S V."/>
        </authorList>
    </citation>
    <scope>NUCLEOTIDE SEQUENCE</scope>
</reference>
<protein>
    <submittedName>
        <fullName evidence="2">Unannotated protein</fullName>
    </submittedName>
</protein>
<dbReference type="EMBL" id="CAEMXZ010000048">
    <property type="protein sequence ID" value="CAB4323493.1"/>
    <property type="molecule type" value="Genomic_DNA"/>
</dbReference>
<gene>
    <name evidence="2" type="ORF">UFOPK1392_01248</name>
    <name evidence="3" type="ORF">UFOPK3733_00002</name>
</gene>
<sequence length="216" mass="21957">MGNTQNHSGTHSTVMFGATTRVMGLVATAAALVVMLSMGMTKAGATEVTYPPCTSGACVSTTIIVIPGGGDDDIIESGEPVEFIFEGFEPGTEVTFTISVDTDGDGIVDETFILTAIADEDGTATFEWDSPAGTSSGDYEFTAEGIDDETGEPRVAEGTITIEAKGAFVPGDGGDGGPLPYTGSNSTNLVRIGLVLIVAGGISVVAVRRRNAHAGA</sequence>
<dbReference type="AlphaFoldDB" id="A0A6J5YC90"/>
<keyword evidence="1" id="KW-0472">Membrane</keyword>
<keyword evidence="1" id="KW-1133">Transmembrane helix</keyword>
<evidence type="ECO:0000256" key="1">
    <source>
        <dbReference type="SAM" id="Phobius"/>
    </source>
</evidence>